<sequence>MATIDENRFFTVMVEFDVEPPFQQVLIDGITDQVEQYFPHFTGFVSASFHASDDGRRVVNYGQWLSKESWMESSSAIGFDAAKESIAEVIKRCGARTAKVDFFQVARVIEGA</sequence>
<dbReference type="SUPFAM" id="SSF54909">
    <property type="entry name" value="Dimeric alpha+beta barrel"/>
    <property type="match status" value="1"/>
</dbReference>
<dbReference type="Gene3D" id="3.30.70.100">
    <property type="match status" value="1"/>
</dbReference>
<dbReference type="GO" id="GO:0004497">
    <property type="term" value="F:monooxygenase activity"/>
    <property type="evidence" value="ECO:0007669"/>
    <property type="project" value="UniProtKB-KW"/>
</dbReference>
<dbReference type="Proteomes" id="UP000339690">
    <property type="component" value="Chromosome"/>
</dbReference>
<keyword evidence="1" id="KW-0560">Oxidoreductase</keyword>
<dbReference type="RefSeq" id="WP_153792784.1">
    <property type="nucleotide sequence ID" value="NZ_CP045915.1"/>
</dbReference>
<proteinExistence type="predicted"/>
<dbReference type="InterPro" id="IPR011008">
    <property type="entry name" value="Dimeric_a/b-barrel"/>
</dbReference>
<name>A0A5Q2TRN9_9BACI</name>
<gene>
    <name evidence="1" type="ORF">GI584_23120</name>
</gene>
<keyword evidence="1" id="KW-0503">Monooxygenase</keyword>
<evidence type="ECO:0000313" key="1">
    <source>
        <dbReference type="EMBL" id="QGH36767.1"/>
    </source>
</evidence>
<evidence type="ECO:0000313" key="2">
    <source>
        <dbReference type="Proteomes" id="UP000339690"/>
    </source>
</evidence>
<reference evidence="1 2" key="1">
    <citation type="submission" date="2019-11" db="EMBL/GenBank/DDBJ databases">
        <title>Gracilibacillus salitolerans sp. nov., a moderate halophile isolated from a saline soil in northwest China.</title>
        <authorList>
            <person name="Gan L."/>
        </authorList>
    </citation>
    <scope>NUCLEOTIDE SEQUENCE [LARGE SCALE GENOMIC DNA]</scope>
    <source>
        <strain evidence="1 2">SCU50</strain>
    </source>
</reference>
<organism evidence="1 2">
    <name type="scientific">Gracilibacillus salitolerans</name>
    <dbReference type="NCBI Taxonomy" id="2663022"/>
    <lineage>
        <taxon>Bacteria</taxon>
        <taxon>Bacillati</taxon>
        <taxon>Bacillota</taxon>
        <taxon>Bacilli</taxon>
        <taxon>Bacillales</taxon>
        <taxon>Bacillaceae</taxon>
        <taxon>Gracilibacillus</taxon>
    </lineage>
</organism>
<keyword evidence="2" id="KW-1185">Reference proteome</keyword>
<dbReference type="AlphaFoldDB" id="A0A5Q2TRN9"/>
<dbReference type="EMBL" id="CP045915">
    <property type="protein sequence ID" value="QGH36767.1"/>
    <property type="molecule type" value="Genomic_DNA"/>
</dbReference>
<protein>
    <submittedName>
        <fullName evidence="1">Antibiotic biosynthesis monooxygenase</fullName>
    </submittedName>
</protein>
<accession>A0A5Q2TRN9</accession>
<dbReference type="KEGG" id="grc:GI584_23120"/>